<dbReference type="InterPro" id="IPR003159">
    <property type="entry name" value="Lyase_8_central_dom"/>
</dbReference>
<dbReference type="InterPro" id="IPR038970">
    <property type="entry name" value="Lyase_8"/>
</dbReference>
<dbReference type="GO" id="GO:0030340">
    <property type="term" value="F:hyaluronate lyase activity"/>
    <property type="evidence" value="ECO:0007669"/>
    <property type="project" value="UniProtKB-EC"/>
</dbReference>
<dbReference type="CDD" id="cd01083">
    <property type="entry name" value="GAG_Lyase"/>
    <property type="match status" value="1"/>
</dbReference>
<dbReference type="EMBL" id="CVOQ01000047">
    <property type="protein sequence ID" value="CRI21557.1"/>
    <property type="molecule type" value="Genomic_DNA"/>
</dbReference>
<dbReference type="SUPFAM" id="SSF74650">
    <property type="entry name" value="Galactose mutarotase-like"/>
    <property type="match status" value="1"/>
</dbReference>
<evidence type="ECO:0000313" key="9">
    <source>
        <dbReference type="EMBL" id="CRI21557.1"/>
    </source>
</evidence>
<gene>
    <name evidence="9" type="primary">hysA</name>
    <name evidence="9" type="ORF">BN1321_510002</name>
</gene>
<dbReference type="Gene3D" id="2.70.98.10">
    <property type="match status" value="1"/>
</dbReference>
<dbReference type="Pfam" id="PF08124">
    <property type="entry name" value="Lyase_8_N"/>
    <property type="match status" value="1"/>
</dbReference>
<name>A0A0U1MVH4_STAAU</name>
<sequence>MVTDGFHTSTNFPILWKVELLINHNINCTHATQKGDMSMTYKMKKWQKLSTITLLIAGVITLNNGEFRNVDKHQIAVANTNVQTSDYEKLKKTWLDVNYGYDQYDENNQDMKKKFDAKEKEAKKLLEDMKTDTNRTYLWDSAKDLDKKSADMTKTYRNIEKIAEAMRHKNTSLKTDENKLKITDAIKWLHHNVYGKDPDKKVADLTTNRKEKDSSKKNNSLNWWDYEIGTPRALTNTLLLMDDMLTKDEMKNYSKPISTYAPSSDKILSSVGESEDAKGGNLVDISKVKLLESVIEEDVDMLKKSIDSFNKVFTYVQDSATGKARNGFYKDGSYIDHQDVPYTGAYGVVLLEGISQILPMIKETPFNDKTQNNTTLKSWIDEGFMPLIYKGEMMDLSRGRAISRENETSHTASATVMKSLLRLSDTMDDSTKTKYKQIVKTSVKSDSSYDSNDTLNSYSDIDKMKKLTDDKSISTNDLTHQLKIYNEMDRVTYHNKDLDFAFGLSMTSKNVARYENINGENLKGWHTGAGMSYLYNSDVKHYRDNFWATADMTRLPGTTTLNDMPSTNTKNDKSFVGGTKLNNKYASIGMDFENQDKTLTAKKSYFILNDKIVFIGTGIKSTGSSKNPVTSVENRKANGYKLYKDDIEITTSDVNAQETHSVFLESNDTKKNIGYHFLDKPKITVKKESHTGKWSEINKSQKTDDKKDEYYEVTQTHNTSDSKYAYVLYPGLSKSDFKPKNNNVSIVKQDEDFHVIKDNDGVFAGVNYSDSTKSFDINGITVELKEKGMFVIKKKDDNTYECSFYNPTSTNSTSNIESKISVTGYTITNKSVTNSNDAGVNFELTK</sequence>
<evidence type="ECO:0000259" key="7">
    <source>
        <dbReference type="Pfam" id="PF02884"/>
    </source>
</evidence>
<dbReference type="SUPFAM" id="SSF48230">
    <property type="entry name" value="Chondroitin AC/alginate lyase"/>
    <property type="match status" value="1"/>
</dbReference>
<dbReference type="PANTHER" id="PTHR38481">
    <property type="entry name" value="HYALURONATE LYASE"/>
    <property type="match status" value="1"/>
</dbReference>
<comment type="similarity">
    <text evidence="1">Belongs to the polysaccharide lyase 8 family.</text>
</comment>
<evidence type="ECO:0000259" key="8">
    <source>
        <dbReference type="Pfam" id="PF08124"/>
    </source>
</evidence>
<evidence type="ECO:0000256" key="1">
    <source>
        <dbReference type="ARBA" id="ARBA00006699"/>
    </source>
</evidence>
<evidence type="ECO:0000256" key="3">
    <source>
        <dbReference type="ARBA" id="ARBA00023239"/>
    </source>
</evidence>
<feature type="coiled-coil region" evidence="5">
    <location>
        <begin position="101"/>
        <end position="128"/>
    </location>
</feature>
<keyword evidence="5" id="KW-0175">Coiled coil</keyword>
<dbReference type="InterPro" id="IPR008929">
    <property type="entry name" value="Chondroitin_lyas"/>
</dbReference>
<feature type="domain" description="Polysaccharide lyase family 8 C-terminal" evidence="7">
    <location>
        <begin position="745"/>
        <end position="814"/>
    </location>
</feature>
<feature type="domain" description="Polysaccharide lyase 8 N-terminal alpha-helical" evidence="8">
    <location>
        <begin position="94"/>
        <end position="441"/>
    </location>
</feature>
<dbReference type="AlphaFoldDB" id="A0A0U1MVH4"/>
<dbReference type="InterPro" id="IPR014718">
    <property type="entry name" value="GH-type_carb-bd"/>
</dbReference>
<dbReference type="GO" id="GO:0005576">
    <property type="term" value="C:extracellular region"/>
    <property type="evidence" value="ECO:0007669"/>
    <property type="project" value="InterPro"/>
</dbReference>
<reference evidence="9 10" key="1">
    <citation type="submission" date="2015-04" db="EMBL/GenBank/DDBJ databases">
        <authorList>
            <person name="Syromyatnikov M.Y."/>
            <person name="Popov V.N."/>
        </authorList>
    </citation>
    <scope>NUCLEOTIDE SEQUENCE [LARGE SCALE GENOMIC DNA]</scope>
    <source>
        <strain evidence="9 10">AH1</strain>
    </source>
</reference>
<dbReference type="Pfam" id="PF02884">
    <property type="entry name" value="Lyase_8_C"/>
    <property type="match status" value="1"/>
</dbReference>
<evidence type="ECO:0000256" key="5">
    <source>
        <dbReference type="SAM" id="Coils"/>
    </source>
</evidence>
<feature type="active site" evidence="4">
    <location>
        <position position="337"/>
    </location>
</feature>
<dbReference type="PANTHER" id="PTHR38481:SF1">
    <property type="entry name" value="HYALURONATE LYASE"/>
    <property type="match status" value="1"/>
</dbReference>
<evidence type="ECO:0000259" key="6">
    <source>
        <dbReference type="Pfam" id="PF02278"/>
    </source>
</evidence>
<proteinExistence type="inferred from homology"/>
<evidence type="ECO:0000313" key="10">
    <source>
        <dbReference type="Proteomes" id="UP000039437"/>
    </source>
</evidence>
<keyword evidence="2" id="KW-0732">Signal</keyword>
<feature type="domain" description="Polysaccharide lyase family 8 central" evidence="6">
    <location>
        <begin position="483"/>
        <end position="733"/>
    </location>
</feature>
<dbReference type="InterPro" id="IPR012970">
    <property type="entry name" value="Lyase_8_alpha_N"/>
</dbReference>
<dbReference type="Pfam" id="PF02278">
    <property type="entry name" value="Lyase_8"/>
    <property type="match status" value="1"/>
</dbReference>
<dbReference type="GO" id="GO:0030246">
    <property type="term" value="F:carbohydrate binding"/>
    <property type="evidence" value="ECO:0007669"/>
    <property type="project" value="InterPro"/>
</dbReference>
<evidence type="ECO:0000256" key="2">
    <source>
        <dbReference type="ARBA" id="ARBA00022729"/>
    </source>
</evidence>
<dbReference type="Proteomes" id="UP000039437">
    <property type="component" value="Unassembled WGS sequence"/>
</dbReference>
<dbReference type="InterPro" id="IPR004103">
    <property type="entry name" value="Lyase_8_C"/>
</dbReference>
<dbReference type="InterPro" id="IPR011013">
    <property type="entry name" value="Gal_mutarotase_sf_dom"/>
</dbReference>
<dbReference type="Gene3D" id="2.60.220.10">
    <property type="entry name" value="Polysaccharide lyase family 8-like, C-terminal"/>
    <property type="match status" value="1"/>
</dbReference>
<dbReference type="GO" id="GO:0005975">
    <property type="term" value="P:carbohydrate metabolic process"/>
    <property type="evidence" value="ECO:0007669"/>
    <property type="project" value="InterPro"/>
</dbReference>
<protein>
    <submittedName>
        <fullName evidence="9">Hyaluronate lyase</fullName>
        <ecNumber evidence="9">4.2.2.1</ecNumber>
    </submittedName>
</protein>
<organism evidence="9 10">
    <name type="scientific">Staphylococcus aureus</name>
    <dbReference type="NCBI Taxonomy" id="1280"/>
    <lineage>
        <taxon>Bacteria</taxon>
        <taxon>Bacillati</taxon>
        <taxon>Bacillota</taxon>
        <taxon>Bacilli</taxon>
        <taxon>Bacillales</taxon>
        <taxon>Staphylococcaceae</taxon>
        <taxon>Staphylococcus</taxon>
    </lineage>
</organism>
<evidence type="ECO:0000256" key="4">
    <source>
        <dbReference type="PIRSR" id="PIRSR638970-1"/>
    </source>
</evidence>
<feature type="active site" evidence="4">
    <location>
        <position position="400"/>
    </location>
</feature>
<dbReference type="SUPFAM" id="SSF49863">
    <property type="entry name" value="Hyaluronate lyase-like, C-terminal domain"/>
    <property type="match status" value="1"/>
</dbReference>
<feature type="active site" evidence="4">
    <location>
        <position position="346"/>
    </location>
</feature>
<accession>A0A0U1MVH4</accession>
<dbReference type="EC" id="4.2.2.1" evidence="9"/>
<dbReference type="Gene3D" id="1.50.10.100">
    <property type="entry name" value="Chondroitin AC/alginate lyase"/>
    <property type="match status" value="1"/>
</dbReference>
<keyword evidence="3 9" id="KW-0456">Lyase</keyword>
<dbReference type="InterPro" id="IPR011071">
    <property type="entry name" value="Lyase_8-like_C"/>
</dbReference>